<dbReference type="Proteomes" id="UP001523566">
    <property type="component" value="Unassembled WGS sequence"/>
</dbReference>
<dbReference type="InterPro" id="IPR009014">
    <property type="entry name" value="Transketo_C/PFOR_II"/>
</dbReference>
<dbReference type="PANTHER" id="PTHR43825:SF1">
    <property type="entry name" value="TRANSKETOLASE-LIKE PYRIMIDINE-BINDING DOMAIN-CONTAINING PROTEIN"/>
    <property type="match status" value="1"/>
</dbReference>
<comment type="caution">
    <text evidence="2">The sequence shown here is derived from an EMBL/GenBank/DDBJ whole genome shotgun (WGS) entry which is preliminary data.</text>
</comment>
<dbReference type="CDD" id="cd07033">
    <property type="entry name" value="TPP_PYR_DXS_TK_like"/>
    <property type="match status" value="1"/>
</dbReference>
<evidence type="ECO:0000313" key="3">
    <source>
        <dbReference type="Proteomes" id="UP001523566"/>
    </source>
</evidence>
<name>A0ABT1ECX2_9FIRM</name>
<dbReference type="Pfam" id="PF02780">
    <property type="entry name" value="Transketolase_C"/>
    <property type="match status" value="1"/>
</dbReference>
<dbReference type="SUPFAM" id="SSF52518">
    <property type="entry name" value="Thiamin diphosphate-binding fold (THDP-binding)"/>
    <property type="match status" value="1"/>
</dbReference>
<reference evidence="2 3" key="1">
    <citation type="journal article" date="2022" name="Genome Biol. Evol.">
        <title>Host diet, physiology and behaviors set the stage for Lachnospiraceae cladogenesis.</title>
        <authorList>
            <person name="Vera-Ponce De Leon A."/>
            <person name="Schneider M."/>
            <person name="Jahnes B.C."/>
            <person name="Sadowski V."/>
            <person name="Camuy-Velez L.A."/>
            <person name="Duan J."/>
            <person name="Sabree Z.L."/>
        </authorList>
    </citation>
    <scope>NUCLEOTIDE SEQUENCE [LARGE SCALE GENOMIC DNA]</scope>
    <source>
        <strain evidence="2 3">PAL113</strain>
    </source>
</reference>
<keyword evidence="3" id="KW-1185">Reference proteome</keyword>
<dbReference type="Gene3D" id="3.40.50.970">
    <property type="match status" value="1"/>
</dbReference>
<dbReference type="Pfam" id="PF02779">
    <property type="entry name" value="Transket_pyr"/>
    <property type="match status" value="1"/>
</dbReference>
<proteinExistence type="predicted"/>
<dbReference type="Gene3D" id="3.40.50.920">
    <property type="match status" value="1"/>
</dbReference>
<dbReference type="InterPro" id="IPR051157">
    <property type="entry name" value="PDH/Transketolase"/>
</dbReference>
<dbReference type="InterPro" id="IPR005475">
    <property type="entry name" value="Transketolase-like_Pyr-bd"/>
</dbReference>
<evidence type="ECO:0000259" key="1">
    <source>
        <dbReference type="SMART" id="SM00861"/>
    </source>
</evidence>
<protein>
    <submittedName>
        <fullName evidence="2">Transketolase family protein</fullName>
    </submittedName>
</protein>
<dbReference type="InterPro" id="IPR029061">
    <property type="entry name" value="THDP-binding"/>
</dbReference>
<organism evidence="2 3">
    <name type="scientific">Aequitasia blattaphilus</name>
    <dbReference type="NCBI Taxonomy" id="2949332"/>
    <lineage>
        <taxon>Bacteria</taxon>
        <taxon>Bacillati</taxon>
        <taxon>Bacillota</taxon>
        <taxon>Clostridia</taxon>
        <taxon>Lachnospirales</taxon>
        <taxon>Lachnospiraceae</taxon>
        <taxon>Aequitasia</taxon>
    </lineage>
</organism>
<dbReference type="PANTHER" id="PTHR43825">
    <property type="entry name" value="PYRUVATE DEHYDROGENASE E1 COMPONENT"/>
    <property type="match status" value="1"/>
</dbReference>
<gene>
    <name evidence="2" type="ORF">NK125_14860</name>
</gene>
<dbReference type="SUPFAM" id="SSF52922">
    <property type="entry name" value="TK C-terminal domain-like"/>
    <property type="match status" value="1"/>
</dbReference>
<dbReference type="InterPro" id="IPR033248">
    <property type="entry name" value="Transketolase_C"/>
</dbReference>
<dbReference type="SMART" id="SM00861">
    <property type="entry name" value="Transket_pyr"/>
    <property type="match status" value="1"/>
</dbReference>
<feature type="domain" description="Transketolase-like pyrimidine-binding" evidence="1">
    <location>
        <begin position="14"/>
        <end position="180"/>
    </location>
</feature>
<evidence type="ECO:0000313" key="2">
    <source>
        <dbReference type="EMBL" id="MCP1103679.1"/>
    </source>
</evidence>
<dbReference type="RefSeq" id="WP_262067446.1">
    <property type="nucleotide sequence ID" value="NZ_JAMXOD010000038.1"/>
</dbReference>
<dbReference type="EMBL" id="JAMZFW010000038">
    <property type="protein sequence ID" value="MCP1103679.1"/>
    <property type="molecule type" value="Genomic_DNA"/>
</dbReference>
<accession>A0ABT1ECX2</accession>
<sequence>MKYTVNNQHTTEKLAMRDAYAETMTELVKENPKIMYLEADLMNSIGMVNFSKEFPENTVNCGIQEANMIGVASGMSAVGLVPFTHTFGCFATRRALDQIFVSGAFAKANIRMLGSDPGVTAAFNGATHMPFEDIGLLRGIPGITIIEPTDSTMLRDMVKQTAKMDGMFYIRLSRKNAVKVFEDGATFEIGKAAKIKDGTDVTLIASGICVDEAMKAAEMLEEKGINAGILNVFTIKPIDREAIEEAAKKTGAIVTIENHNVHNGLGSAVSEVLVETMPVPMERIGIQDEFGEVGSVDYLKEKFGLTAENIVKQAEKVIKRK</sequence>